<comment type="caution">
    <text evidence="2">The sequence shown here is derived from an EMBL/GenBank/DDBJ whole genome shotgun (WGS) entry which is preliminary data.</text>
</comment>
<protein>
    <submittedName>
        <fullName evidence="2">Uncharacterized protein</fullName>
    </submittedName>
</protein>
<keyword evidence="3" id="KW-1185">Reference proteome</keyword>
<organism evidence="2 3">
    <name type="scientific">Pleurodeles waltl</name>
    <name type="common">Iberian ribbed newt</name>
    <dbReference type="NCBI Taxonomy" id="8319"/>
    <lineage>
        <taxon>Eukaryota</taxon>
        <taxon>Metazoa</taxon>
        <taxon>Chordata</taxon>
        <taxon>Craniata</taxon>
        <taxon>Vertebrata</taxon>
        <taxon>Euteleostomi</taxon>
        <taxon>Amphibia</taxon>
        <taxon>Batrachia</taxon>
        <taxon>Caudata</taxon>
        <taxon>Salamandroidea</taxon>
        <taxon>Salamandridae</taxon>
        <taxon>Pleurodelinae</taxon>
        <taxon>Pleurodeles</taxon>
    </lineage>
</organism>
<accession>A0AAV7UKA3</accession>
<sequence>MKWGVDVALSVCDGPLLHQAGPSCPEELAAMSNPFSLPGGEGQEQVMRPFRRRKSEHTEWNGGGGVESGKEKEMRGVTGGQQGVEGFVATGCHSEDLSEESEVQEEPSASSGHA</sequence>
<dbReference type="EMBL" id="JANPWB010000005">
    <property type="protein sequence ID" value="KAJ1189440.1"/>
    <property type="molecule type" value="Genomic_DNA"/>
</dbReference>
<evidence type="ECO:0000313" key="3">
    <source>
        <dbReference type="Proteomes" id="UP001066276"/>
    </source>
</evidence>
<dbReference type="Proteomes" id="UP001066276">
    <property type="component" value="Chromosome 3_1"/>
</dbReference>
<evidence type="ECO:0000313" key="2">
    <source>
        <dbReference type="EMBL" id="KAJ1189440.1"/>
    </source>
</evidence>
<proteinExistence type="predicted"/>
<gene>
    <name evidence="2" type="ORF">NDU88_006185</name>
</gene>
<reference evidence="2" key="1">
    <citation type="journal article" date="2022" name="bioRxiv">
        <title>Sequencing and chromosome-scale assembly of the giantPleurodeles waltlgenome.</title>
        <authorList>
            <person name="Brown T."/>
            <person name="Elewa A."/>
            <person name="Iarovenko S."/>
            <person name="Subramanian E."/>
            <person name="Araus A.J."/>
            <person name="Petzold A."/>
            <person name="Susuki M."/>
            <person name="Suzuki K.-i.T."/>
            <person name="Hayashi T."/>
            <person name="Toyoda A."/>
            <person name="Oliveira C."/>
            <person name="Osipova E."/>
            <person name="Leigh N.D."/>
            <person name="Simon A."/>
            <person name="Yun M.H."/>
        </authorList>
    </citation>
    <scope>NUCLEOTIDE SEQUENCE</scope>
    <source>
        <strain evidence="2">20211129_DDA</strain>
        <tissue evidence="2">Liver</tissue>
    </source>
</reference>
<dbReference type="AlphaFoldDB" id="A0AAV7UKA3"/>
<evidence type="ECO:0000256" key="1">
    <source>
        <dbReference type="SAM" id="MobiDB-lite"/>
    </source>
</evidence>
<name>A0AAV7UKA3_PLEWA</name>
<feature type="region of interest" description="Disordered" evidence="1">
    <location>
        <begin position="52"/>
        <end position="114"/>
    </location>
</feature>